<dbReference type="Proteomes" id="UP000800040">
    <property type="component" value="Unassembled WGS sequence"/>
</dbReference>
<feature type="region of interest" description="Disordered" evidence="1">
    <location>
        <begin position="313"/>
        <end position="353"/>
    </location>
</feature>
<evidence type="ECO:0000256" key="1">
    <source>
        <dbReference type="SAM" id="MobiDB-lite"/>
    </source>
</evidence>
<feature type="compositionally biased region" description="Basic and acidic residues" evidence="1">
    <location>
        <begin position="82"/>
        <end position="98"/>
    </location>
</feature>
<dbReference type="AlphaFoldDB" id="A0A6A5K4X4"/>
<dbReference type="EMBL" id="ML975342">
    <property type="protein sequence ID" value="KAF1832288.1"/>
    <property type="molecule type" value="Genomic_DNA"/>
</dbReference>
<evidence type="ECO:0000313" key="3">
    <source>
        <dbReference type="Proteomes" id="UP000800040"/>
    </source>
</evidence>
<keyword evidence="3" id="KW-1185">Reference proteome</keyword>
<name>A0A6A5K4X4_9PLEO</name>
<accession>A0A6A5K4X4</accession>
<feature type="compositionally biased region" description="Polar residues" evidence="1">
    <location>
        <begin position="324"/>
        <end position="341"/>
    </location>
</feature>
<reference evidence="2" key="1">
    <citation type="submission" date="2020-01" db="EMBL/GenBank/DDBJ databases">
        <authorList>
            <consortium name="DOE Joint Genome Institute"/>
            <person name="Haridas S."/>
            <person name="Albert R."/>
            <person name="Binder M."/>
            <person name="Bloem J."/>
            <person name="Labutti K."/>
            <person name="Salamov A."/>
            <person name="Andreopoulos B."/>
            <person name="Baker S.E."/>
            <person name="Barry K."/>
            <person name="Bills G."/>
            <person name="Bluhm B.H."/>
            <person name="Cannon C."/>
            <person name="Castanera R."/>
            <person name="Culley D.E."/>
            <person name="Daum C."/>
            <person name="Ezra D."/>
            <person name="Gonzalez J.B."/>
            <person name="Henrissat B."/>
            <person name="Kuo A."/>
            <person name="Liang C."/>
            <person name="Lipzen A."/>
            <person name="Lutzoni F."/>
            <person name="Magnuson J."/>
            <person name="Mondo S."/>
            <person name="Nolan M."/>
            <person name="Ohm R."/>
            <person name="Pangilinan J."/>
            <person name="Park H.-J."/>
            <person name="Ramirez L."/>
            <person name="Alfaro M."/>
            <person name="Sun H."/>
            <person name="Tritt A."/>
            <person name="Yoshinaga Y."/>
            <person name="Zwiers L.-H."/>
            <person name="Turgeon B.G."/>
            <person name="Goodwin S.B."/>
            <person name="Spatafora J.W."/>
            <person name="Crous P.W."/>
            <person name="Grigoriev I.V."/>
        </authorList>
    </citation>
    <scope>NUCLEOTIDE SEQUENCE</scope>
    <source>
        <strain evidence="2">P77</strain>
    </source>
</reference>
<feature type="region of interest" description="Disordered" evidence="1">
    <location>
        <begin position="1"/>
        <end position="31"/>
    </location>
</feature>
<feature type="compositionally biased region" description="Basic and acidic residues" evidence="1">
    <location>
        <begin position="106"/>
        <end position="122"/>
    </location>
</feature>
<feature type="region of interest" description="Disordered" evidence="1">
    <location>
        <begin position="44"/>
        <end position="124"/>
    </location>
</feature>
<feature type="compositionally biased region" description="Polar residues" evidence="1">
    <location>
        <begin position="46"/>
        <end position="62"/>
    </location>
</feature>
<evidence type="ECO:0000313" key="2">
    <source>
        <dbReference type="EMBL" id="KAF1832288.1"/>
    </source>
</evidence>
<organism evidence="2 3">
    <name type="scientific">Decorospora gaudefroyi</name>
    <dbReference type="NCBI Taxonomy" id="184978"/>
    <lineage>
        <taxon>Eukaryota</taxon>
        <taxon>Fungi</taxon>
        <taxon>Dikarya</taxon>
        <taxon>Ascomycota</taxon>
        <taxon>Pezizomycotina</taxon>
        <taxon>Dothideomycetes</taxon>
        <taxon>Pleosporomycetidae</taxon>
        <taxon>Pleosporales</taxon>
        <taxon>Pleosporineae</taxon>
        <taxon>Pleosporaceae</taxon>
        <taxon>Decorospora</taxon>
    </lineage>
</organism>
<feature type="compositionally biased region" description="Basic and acidic residues" evidence="1">
    <location>
        <begin position="1"/>
        <end position="19"/>
    </location>
</feature>
<gene>
    <name evidence="2" type="ORF">BDW02DRAFT_433397</name>
</gene>
<protein>
    <submittedName>
        <fullName evidence="2">Uncharacterized protein</fullName>
    </submittedName>
</protein>
<sequence>MTSPNDSHDTEDADTKETDPNADLYEQDLPSSLSTRLSSLFMLAQNDGSTNTSNRAETSTKATSRDTRAKSPVPAKSSDSAQRAEWEAIARAHTEWEKNQPAIPGVRKEESESDDERTGKEVQEEEANEFSLFIEMHEHVYSSALKNLHGEERLILPEPWHTHGEDAPLRKLTQHPALFKAYRRQEERIIVLLRERMAHLISKYPQTPALLREKSNTWMELRQHQKILATISTVKFVEEIIARMQEKMVRDLRRQDRTDTTPAWPTAHSLLNLLRDDAKCKELRKRVYRMQEVEQEYFPWRYDGVSEIFLGSSRPSVSPPPDYSTATGTVTPTSAQRSGVTFQDGPQEECRGT</sequence>
<proteinExistence type="predicted"/>